<keyword evidence="1" id="KW-1133">Transmembrane helix</keyword>
<evidence type="ECO:0000256" key="2">
    <source>
        <dbReference type="SAM" id="SignalP"/>
    </source>
</evidence>
<accession>A0A4T0WWF0</accession>
<evidence type="ECO:0000313" key="4">
    <source>
        <dbReference type="Proteomes" id="UP000307173"/>
    </source>
</evidence>
<reference evidence="3 4" key="1">
    <citation type="journal article" date="2019" name="Front. Genet.">
        <title>Whole-Genome Sequencing of the Opportunistic Yeast Pathogen Candida inconspicua Uncovers Its Hybrid Origin.</title>
        <authorList>
            <person name="Mixao V."/>
            <person name="Hansen A.P."/>
            <person name="Saus E."/>
            <person name="Boekhout T."/>
            <person name="Lass-Florl C."/>
            <person name="Gabaldon T."/>
        </authorList>
    </citation>
    <scope>NUCLEOTIDE SEQUENCE [LARGE SCALE GENOMIC DNA]</scope>
    <source>
        <strain evidence="3 4">CBS 180</strain>
    </source>
</reference>
<gene>
    <name evidence="3" type="ORF">CANINC_004410</name>
</gene>
<keyword evidence="1" id="KW-0812">Transmembrane</keyword>
<dbReference type="PANTHER" id="PTHR28092">
    <property type="entry name" value="FACTOR-INDUCED GENE 1 PROTEIN"/>
    <property type="match status" value="1"/>
</dbReference>
<dbReference type="PANTHER" id="PTHR28092:SF1">
    <property type="entry name" value="FACTOR-INDUCED GENE 1 PROTEIN"/>
    <property type="match status" value="1"/>
</dbReference>
<dbReference type="InterPro" id="IPR033481">
    <property type="entry name" value="Dni1/Fig1"/>
</dbReference>
<feature type="chain" id="PRO_5020961418" description="TRP C-terminal domain-containing protein" evidence="2">
    <location>
        <begin position="19"/>
        <end position="277"/>
    </location>
</feature>
<evidence type="ECO:0008006" key="5">
    <source>
        <dbReference type="Google" id="ProtNLM"/>
    </source>
</evidence>
<protein>
    <recommendedName>
        <fullName evidence="5">TRP C-terminal domain-containing protein</fullName>
    </recommendedName>
</protein>
<organism evidence="3 4">
    <name type="scientific">Pichia inconspicua</name>
    <dbReference type="NCBI Taxonomy" id="52247"/>
    <lineage>
        <taxon>Eukaryota</taxon>
        <taxon>Fungi</taxon>
        <taxon>Dikarya</taxon>
        <taxon>Ascomycota</taxon>
        <taxon>Saccharomycotina</taxon>
        <taxon>Pichiomycetes</taxon>
        <taxon>Pichiales</taxon>
        <taxon>Pichiaceae</taxon>
        <taxon>Pichia</taxon>
    </lineage>
</organism>
<dbReference type="GO" id="GO:0043332">
    <property type="term" value="C:mating projection tip"/>
    <property type="evidence" value="ECO:0007669"/>
    <property type="project" value="TreeGrafter"/>
</dbReference>
<proteinExistence type="predicted"/>
<dbReference type="GO" id="GO:0016020">
    <property type="term" value="C:membrane"/>
    <property type="evidence" value="ECO:0007669"/>
    <property type="project" value="InterPro"/>
</dbReference>
<dbReference type="Pfam" id="PF12351">
    <property type="entry name" value="Fig1"/>
    <property type="match status" value="1"/>
</dbReference>
<feature type="transmembrane region" description="Helical" evidence="1">
    <location>
        <begin position="163"/>
        <end position="187"/>
    </location>
</feature>
<keyword evidence="4" id="KW-1185">Reference proteome</keyword>
<keyword evidence="1" id="KW-0472">Membrane</keyword>
<dbReference type="Proteomes" id="UP000307173">
    <property type="component" value="Unassembled WGS sequence"/>
</dbReference>
<dbReference type="OrthoDB" id="4089394at2759"/>
<keyword evidence="2" id="KW-0732">Signal</keyword>
<evidence type="ECO:0000256" key="1">
    <source>
        <dbReference type="SAM" id="Phobius"/>
    </source>
</evidence>
<evidence type="ECO:0000313" key="3">
    <source>
        <dbReference type="EMBL" id="TID15444.1"/>
    </source>
</evidence>
<feature type="signal peptide" evidence="2">
    <location>
        <begin position="1"/>
        <end position="18"/>
    </location>
</feature>
<dbReference type="GO" id="GO:0000747">
    <property type="term" value="P:conjugation with cellular fusion"/>
    <property type="evidence" value="ECO:0007669"/>
    <property type="project" value="TreeGrafter"/>
</dbReference>
<name>A0A4T0WWF0_9ASCO</name>
<dbReference type="AlphaFoldDB" id="A0A4T0WWF0"/>
<dbReference type="EMBL" id="SELW01000653">
    <property type="protein sequence ID" value="TID15444.1"/>
    <property type="molecule type" value="Genomic_DNA"/>
</dbReference>
<feature type="transmembrane region" description="Helical" evidence="1">
    <location>
        <begin position="134"/>
        <end position="157"/>
    </location>
</feature>
<feature type="transmembrane region" description="Helical" evidence="1">
    <location>
        <begin position="215"/>
        <end position="243"/>
    </location>
</feature>
<sequence length="277" mass="31096">MLLSFNIVMVFFIMSCTTHNSDGYAKLYIAEIKFNSTNEISTMLNSQYMQQHDSNRLLDFSMRIGFQGVCLNFGGEKDSIYGSNCGYTSDMNDLYGSKVPSFSVTSNQNSTSGAELDMFDITHKIQGKATKYRIYIVEIVVLLVLLLFQVYNILGFLPGQEYALLAIIALILIFFTIHCISITWLLVTMQNLQTLGSVMTMNILAFFQGKRIQGVIWSVFGLILLQMGFYAWLLITGAVAGGANTINAPTRRKDVEKDYRGYNHSVMSSISTLRDTL</sequence>
<comment type="caution">
    <text evidence="3">The sequence shown here is derived from an EMBL/GenBank/DDBJ whole genome shotgun (WGS) entry which is preliminary data.</text>
</comment>